<proteinExistence type="predicted"/>
<dbReference type="AlphaFoldDB" id="A0AAF0KGI5"/>
<evidence type="ECO:0000256" key="1">
    <source>
        <dbReference type="SAM" id="MobiDB-lite"/>
    </source>
</evidence>
<feature type="region of interest" description="Disordered" evidence="1">
    <location>
        <begin position="241"/>
        <end position="264"/>
    </location>
</feature>
<feature type="compositionally biased region" description="Basic and acidic residues" evidence="1">
    <location>
        <begin position="251"/>
        <end position="264"/>
    </location>
</feature>
<evidence type="ECO:0000256" key="2">
    <source>
        <dbReference type="SAM" id="SignalP"/>
    </source>
</evidence>
<keyword evidence="2" id="KW-0732">Signal</keyword>
<evidence type="ECO:0000313" key="3">
    <source>
        <dbReference type="EMBL" id="WHA43227.1"/>
    </source>
</evidence>
<feature type="chain" id="PRO_5042103290" description="DUF1311 domain-containing protein" evidence="2">
    <location>
        <begin position="27"/>
        <end position="389"/>
    </location>
</feature>
<evidence type="ECO:0008006" key="5">
    <source>
        <dbReference type="Google" id="ProtNLM"/>
    </source>
</evidence>
<dbReference type="RefSeq" id="WP_137395178.1">
    <property type="nucleotide sequence ID" value="NZ_CP124734.1"/>
</dbReference>
<gene>
    <name evidence="3" type="ORF">CFBP5477_018435</name>
</gene>
<sequence length="389" mass="43358">MTAANKVRLGAGAIFSVLMISVPAEAQYFSSDGRSGFYADAFLMKVQKTSVGDNRMAAVRLSNNRGETETWDYVVNCNRHFSQVLDNNNINHELQPSKPPSSADKMNWELWHAVCRKEFAKVSKRGEPIAPLKNLPSEIPLNFDGKSVKVTVKEADSETVLLNLVEVSVDDGKRQTAYLYCDPENSTAYWKNEHALIGINEEMAAELNNGASANLVSLSQTIWKATCRYGLDDEFIGLKPAFPPETPEATGDAKSETPPRPTEQVETKLGEAEELVSGLYENYIVNKALCELSDYGDYSQRNLKAKLQKLDELAVSQRLDTKALWDRAARKMEKDSNYMLFKLYKGMPLEASDRISFSNSCTQMSSMNGAAIDSYIEKYSGKSAIQKDF</sequence>
<organism evidence="3 4">
    <name type="scientific">Agrobacterium larrymoorei</name>
    <dbReference type="NCBI Taxonomy" id="160699"/>
    <lineage>
        <taxon>Bacteria</taxon>
        <taxon>Pseudomonadati</taxon>
        <taxon>Pseudomonadota</taxon>
        <taxon>Alphaproteobacteria</taxon>
        <taxon>Hyphomicrobiales</taxon>
        <taxon>Rhizobiaceae</taxon>
        <taxon>Rhizobium/Agrobacterium group</taxon>
        <taxon>Agrobacterium</taxon>
    </lineage>
</organism>
<accession>A0AAF0KGI5</accession>
<dbReference type="Proteomes" id="UP000298664">
    <property type="component" value="Chromosome Linear"/>
</dbReference>
<reference evidence="3" key="1">
    <citation type="submission" date="2023-05" db="EMBL/GenBank/DDBJ databases">
        <title>Complete genome sequence of Agrobacterium larrymoorei CFBP5477.</title>
        <authorList>
            <person name="Yen H.-C."/>
            <person name="Chou L."/>
            <person name="Lin Y.-C."/>
            <person name="Lai E.-M."/>
            <person name="Kuo C.-H."/>
        </authorList>
    </citation>
    <scope>NUCLEOTIDE SEQUENCE</scope>
    <source>
        <strain evidence="3">CFBP5477</strain>
    </source>
</reference>
<protein>
    <recommendedName>
        <fullName evidence="5">DUF1311 domain-containing protein</fullName>
    </recommendedName>
</protein>
<dbReference type="EMBL" id="CP124734">
    <property type="protein sequence ID" value="WHA43227.1"/>
    <property type="molecule type" value="Genomic_DNA"/>
</dbReference>
<feature type="signal peptide" evidence="2">
    <location>
        <begin position="1"/>
        <end position="26"/>
    </location>
</feature>
<evidence type="ECO:0000313" key="4">
    <source>
        <dbReference type="Proteomes" id="UP000298664"/>
    </source>
</evidence>
<name>A0AAF0KGI5_9HYPH</name>